<dbReference type="PROSITE" id="PS50156">
    <property type="entry name" value="SSD"/>
    <property type="match status" value="1"/>
</dbReference>
<organism evidence="9 10">
    <name type="scientific">Corynebacterium lactis RW2-5</name>
    <dbReference type="NCBI Taxonomy" id="1408189"/>
    <lineage>
        <taxon>Bacteria</taxon>
        <taxon>Bacillati</taxon>
        <taxon>Actinomycetota</taxon>
        <taxon>Actinomycetes</taxon>
        <taxon>Mycobacteriales</taxon>
        <taxon>Corynebacteriaceae</taxon>
        <taxon>Corynebacterium</taxon>
    </lineage>
</organism>
<feature type="transmembrane region" description="Helical" evidence="7">
    <location>
        <begin position="188"/>
        <end position="207"/>
    </location>
</feature>
<dbReference type="RefSeq" id="WP_053412569.1">
    <property type="nucleotide sequence ID" value="NZ_CP006841.1"/>
</dbReference>
<feature type="transmembrane region" description="Helical" evidence="7">
    <location>
        <begin position="599"/>
        <end position="618"/>
    </location>
</feature>
<evidence type="ECO:0000256" key="6">
    <source>
        <dbReference type="ARBA" id="ARBA00023136"/>
    </source>
</evidence>
<evidence type="ECO:0000313" key="9">
    <source>
        <dbReference type="EMBL" id="ALA67796.1"/>
    </source>
</evidence>
<comment type="similarity">
    <text evidence="2">Belongs to the resistance-nodulation-cell division (RND) (TC 2.A.6) family. MmpL subfamily.</text>
</comment>
<evidence type="ECO:0000256" key="1">
    <source>
        <dbReference type="ARBA" id="ARBA00004651"/>
    </source>
</evidence>
<dbReference type="GO" id="GO:0005886">
    <property type="term" value="C:plasma membrane"/>
    <property type="evidence" value="ECO:0007669"/>
    <property type="project" value="UniProtKB-SubCell"/>
</dbReference>
<feature type="transmembrane region" description="Helical" evidence="7">
    <location>
        <begin position="249"/>
        <end position="268"/>
    </location>
</feature>
<comment type="subcellular location">
    <subcellularLocation>
        <location evidence="1">Cell membrane</location>
        <topology evidence="1">Multi-pass membrane protein</topology>
    </subcellularLocation>
</comment>
<dbReference type="STRING" id="1408189.CLAC_08820"/>
<dbReference type="KEGG" id="clw:CLAC_08820"/>
<dbReference type="InterPro" id="IPR000731">
    <property type="entry name" value="SSD"/>
</dbReference>
<proteinExistence type="inferred from homology"/>
<feature type="transmembrane region" description="Helical" evidence="7">
    <location>
        <begin position="16"/>
        <end position="38"/>
    </location>
</feature>
<dbReference type="EMBL" id="CP006841">
    <property type="protein sequence ID" value="ALA67796.1"/>
    <property type="molecule type" value="Genomic_DNA"/>
</dbReference>
<evidence type="ECO:0000256" key="4">
    <source>
        <dbReference type="ARBA" id="ARBA00022692"/>
    </source>
</evidence>
<evidence type="ECO:0000256" key="3">
    <source>
        <dbReference type="ARBA" id="ARBA00022475"/>
    </source>
</evidence>
<gene>
    <name evidence="9" type="ORF">CLAC_08820</name>
</gene>
<feature type="transmembrane region" description="Helical" evidence="7">
    <location>
        <begin position="639"/>
        <end position="664"/>
    </location>
</feature>
<dbReference type="PATRIC" id="fig|1408189.4.peg.1764"/>
<feature type="transmembrane region" description="Helical" evidence="7">
    <location>
        <begin position="325"/>
        <end position="353"/>
    </location>
</feature>
<accession>A0A0K2H275</accession>
<name>A0A0K2H275_9CORY</name>
<evidence type="ECO:0000256" key="2">
    <source>
        <dbReference type="ARBA" id="ARBA00010157"/>
    </source>
</evidence>
<dbReference type="Proteomes" id="UP000058446">
    <property type="component" value="Chromosome"/>
</dbReference>
<sequence>MPENSLATRHVTSRGWAWTIIAIALAAFAAFTAVASGVTNESSAPATLPPSSESYKVREAAKEFPGGDDLSAIVVFSREDGSALTPEDRKAAADALEAMVATPLPTSAREQLGEGAQDSIRQVSPVIPLADEISQAVVSIDGDINGSGLGDTVKVLRNAGQDKLPDGLKMQVTGPAGFSADTAAAFDGANFALLGISALVVAVLLIFTYRSPILWLVPLAVVALADRLAASALEVIAANTPLVFDASTAGIMSVLVFGAGTNYALLLISRYREELHRYADSRKALAVALRASVAAIVSSNLTVVLSLLALIAAVVPAYASLGISLAIGLLIALVFALLVLPAALSVCGLGLFWPKVPTVGDNADKDGAGSEGGEEDEGGWYRIARAVAARPVAFLTTMVIILVALASGLFGAKVGLSTTEQFRTESEAADGVATIAQYVSPGAASPLNVIAPAEDQGTVLKAIAGLNGVEVQGPPQKSEDGKLARLTVIADAAPATPESYDQVRSLRQAVQDAAPGSMVGGLTAETLDTREATARDTAVVMPMIIGIVLILLVLILRALVAPVLLLLATTMSALAALGAGALVSQYVFGFPALDVSVPLYSLIFLVALGIDYTVFLVLRAKEEAAGAGTRVGMTRAVGLTGGVITSAGIVLAAVFAVLGVLPLITLGQIGIVVGLGIVIDTFLVRTLVVPALFAIVGEKMWWPSSSPKDRS</sequence>
<keyword evidence="3" id="KW-1003">Cell membrane</keyword>
<feature type="transmembrane region" description="Helical" evidence="7">
    <location>
        <begin position="392"/>
        <end position="412"/>
    </location>
</feature>
<dbReference type="Gene3D" id="1.20.1640.10">
    <property type="entry name" value="Multidrug efflux transporter AcrB transmembrane domain"/>
    <property type="match status" value="2"/>
</dbReference>
<dbReference type="PANTHER" id="PTHR33406">
    <property type="entry name" value="MEMBRANE PROTEIN MJ1562-RELATED"/>
    <property type="match status" value="1"/>
</dbReference>
<dbReference type="SUPFAM" id="SSF82866">
    <property type="entry name" value="Multidrug efflux transporter AcrB transmembrane domain"/>
    <property type="match status" value="2"/>
</dbReference>
<feature type="transmembrane region" description="Helical" evidence="7">
    <location>
        <begin position="537"/>
        <end position="556"/>
    </location>
</feature>
<evidence type="ECO:0000256" key="7">
    <source>
        <dbReference type="SAM" id="Phobius"/>
    </source>
</evidence>
<dbReference type="OrthoDB" id="2365435at2"/>
<feature type="transmembrane region" description="Helical" evidence="7">
    <location>
        <begin position="563"/>
        <end position="587"/>
    </location>
</feature>
<dbReference type="InterPro" id="IPR050545">
    <property type="entry name" value="Mycobact_MmpL"/>
</dbReference>
<evidence type="ECO:0000313" key="10">
    <source>
        <dbReference type="Proteomes" id="UP000058446"/>
    </source>
</evidence>
<keyword evidence="10" id="KW-1185">Reference proteome</keyword>
<dbReference type="Pfam" id="PF03176">
    <property type="entry name" value="MMPL"/>
    <property type="match status" value="2"/>
</dbReference>
<protein>
    <submittedName>
        <fullName evidence="9">Membrane protein</fullName>
    </submittedName>
</protein>
<reference evidence="9 10" key="1">
    <citation type="submission" date="2013-10" db="EMBL/GenBank/DDBJ databases">
        <title>Complete genome sequence of Corynebacterium lactis DSM 45799(T), isolated from raw cow milk.</title>
        <authorList>
            <person name="Ruckert C."/>
            <person name="Albersmeier A."/>
            <person name="Lipski A."/>
            <person name="Kalinowski J."/>
        </authorList>
    </citation>
    <scope>NUCLEOTIDE SEQUENCE [LARGE SCALE GENOMIC DNA]</scope>
    <source>
        <strain evidence="9 10">RW2-5</strain>
    </source>
</reference>
<evidence type="ECO:0000256" key="5">
    <source>
        <dbReference type="ARBA" id="ARBA00022989"/>
    </source>
</evidence>
<feature type="domain" description="SSD" evidence="8">
    <location>
        <begin position="244"/>
        <end position="346"/>
    </location>
</feature>
<dbReference type="PANTHER" id="PTHR33406:SF6">
    <property type="entry name" value="MEMBRANE PROTEIN YDGH-RELATED"/>
    <property type="match status" value="1"/>
</dbReference>
<feature type="transmembrane region" description="Helical" evidence="7">
    <location>
        <begin position="289"/>
        <end position="319"/>
    </location>
</feature>
<keyword evidence="4 7" id="KW-0812">Transmembrane</keyword>
<feature type="transmembrane region" description="Helical" evidence="7">
    <location>
        <begin position="670"/>
        <end position="696"/>
    </location>
</feature>
<keyword evidence="6 7" id="KW-0472">Membrane</keyword>
<keyword evidence="5 7" id="KW-1133">Transmembrane helix</keyword>
<dbReference type="AlphaFoldDB" id="A0A0K2H275"/>
<dbReference type="InterPro" id="IPR004869">
    <property type="entry name" value="MMPL_dom"/>
</dbReference>
<evidence type="ECO:0000259" key="8">
    <source>
        <dbReference type="PROSITE" id="PS50156"/>
    </source>
</evidence>